<keyword evidence="2" id="KW-1185">Reference proteome</keyword>
<sequence length="283" mass="32488">MLSLFIPLMESTSEKGCPPLQRSNKVSQVAVMRPVMFIILPVMTRIIALGRLPTSIFKSSKQYKHYKQQKYNPPTYSRVCSKWKPLRNVIIWLAIFCEPTLRWKSMANGYPLVTETNEMTLPSTSNFVSSGIEHQVDDYYNQDGVTDPQAFEDIIEEPVELTTSFNSYDFRPPQSEHKFGIRIIRNANSKKPEKARYARASNMMVHPRRKKGLSFLSKYYSQAVLNNNTNSNSVFGINVGTSSGEQRFPSVRRKLSLYPPLTLMNPWSRTGSRSASMRLRWGK</sequence>
<reference evidence="1 2" key="1">
    <citation type="submission" date="2024-08" db="EMBL/GenBank/DDBJ databases">
        <authorList>
            <person name="Cucini C."/>
            <person name="Frati F."/>
        </authorList>
    </citation>
    <scope>NUCLEOTIDE SEQUENCE [LARGE SCALE GENOMIC DNA]</scope>
</reference>
<evidence type="ECO:0000313" key="2">
    <source>
        <dbReference type="Proteomes" id="UP001642540"/>
    </source>
</evidence>
<dbReference type="Proteomes" id="UP001642540">
    <property type="component" value="Unassembled WGS sequence"/>
</dbReference>
<evidence type="ECO:0000313" key="1">
    <source>
        <dbReference type="EMBL" id="CAL8073805.1"/>
    </source>
</evidence>
<proteinExistence type="predicted"/>
<organism evidence="1 2">
    <name type="scientific">Orchesella dallaii</name>
    <dbReference type="NCBI Taxonomy" id="48710"/>
    <lineage>
        <taxon>Eukaryota</taxon>
        <taxon>Metazoa</taxon>
        <taxon>Ecdysozoa</taxon>
        <taxon>Arthropoda</taxon>
        <taxon>Hexapoda</taxon>
        <taxon>Collembola</taxon>
        <taxon>Entomobryomorpha</taxon>
        <taxon>Entomobryoidea</taxon>
        <taxon>Orchesellidae</taxon>
        <taxon>Orchesellinae</taxon>
        <taxon>Orchesella</taxon>
    </lineage>
</organism>
<dbReference type="EMBL" id="CAXLJM020000007">
    <property type="protein sequence ID" value="CAL8073805.1"/>
    <property type="molecule type" value="Genomic_DNA"/>
</dbReference>
<accession>A0ABP1PUU1</accession>
<protein>
    <submittedName>
        <fullName evidence="1">Uncharacterized protein</fullName>
    </submittedName>
</protein>
<gene>
    <name evidence="1" type="ORF">ODALV1_LOCUS2713</name>
</gene>
<name>A0ABP1PUU1_9HEXA</name>
<comment type="caution">
    <text evidence="1">The sequence shown here is derived from an EMBL/GenBank/DDBJ whole genome shotgun (WGS) entry which is preliminary data.</text>
</comment>